<feature type="signal peptide" evidence="2">
    <location>
        <begin position="1"/>
        <end position="20"/>
    </location>
</feature>
<sequence length="1528" mass="166651">MKSKVILFCVLLFCSKFVDSVPHPEELVRQRAFQPTNWPANNYAAGQYVDTNFAQTQNENVLKNSGLQLENNQDYYVNQRTRGFESQGYNKGLSSSLLGKERLLNYAPSVEEERVNSYPIRSNSYPSSAPQIGLDNQQFGFQNWRPQNQYVNPGPIQEVIPINDRPLVRTVQEPYRGPVQYVKPQYIPPVNRRHHSVDRFYPTREQLQYPIDNIGLPGSVSTKYVQTSAPVSVVRESVPYDNYANNQGTASENTAGVVASKQFFASESGSPYNGAPDVISSDVLAEQSRNNGYELNQSSQSDSANTADVATIVNDSQDVVAAESFNAENRPSTLLPVENKSEAAAIIQKVLADKPLVHRYANNYRPGSNWNNYAREGSYNGASVSKTNTFEIHSGNAKNNYGSEFVPKKPASINTYSKPAASHVVATSSLGHKNAEAVPQYTSTTPAPLENTDSENNFYRQLTSGIHKYDLKNIASHPKIKDLLAVNNKPYVLIHANGSVEYFDKFDIDAKENSKYRLIHTKHTPSGKPQGAQGDKVIKPQSPTFIPTSTTTPAPSQLANGGIPKPPSSSNEWTDDSSYLSKPGDDKTPELSPLYRKHHDADSYSTSPHPHVKLPAGNDDSATAFSNVNQPQNDIYSQTLVSKESHSSNGDQPDKNENFKPTASDDGLNSDDVNKSDDDSTPKPLVSDSQSSHTEDSKPGFASANQSNKSNNGNDDTKSLPHKVTQPDDDSTPKPQSLNHGKQASKENQSDDDDDDLSSISNVKQPYDDSTSKPVPSQNKQIVNGDNSKPVSSKDNQSDNNNSKNSQSPKGNQKDNDDFSSDNVKWSDDNSNTKPQSSKDNKSPNSDDSKPFSPNDNKSDNGDDNKPQKHSPKDSQSNDKDNDSSSTSDVNGKNDQSIKKDSKPFSSDDNKSDNGDDNKPQKHSSKDNQSNDSDDDSSSTSDVNGKNDQSIKKGSKPSPSDDNESDNSDDNKPQNQSPKDNQPDNDSDDSSSTSNVNGKNDQSIKKDSKPSPSDDNESDNSDDNKPQKHSTKDNQPNDNGDNSSSTSDVNGKNDESIKKDSQPSTSDDNESDNSDDNKPQKHSPKDKQPDDDSDDSSSKSNANGKNDQSSPKKDNQSPKHDDANSSPSKVTESHDDSNSNANNSPFDDEKPKSTTPSSSTTNDNPTSTTSSPVASDQSTPSNKENSVTSTTSSPDATTEDEIITLSPIETATDNVSDAPSTTTIRPNKSHPRFHIGTPKSSKKDNAQDDSTASSTDSEKKQTSTQESQSSSALQSENTSDSNKSDIEKNSDSTSQTKNEKNDNKAAMYNSLTNTDVPAESDDNSPVTPTILIDVSTGDDVNNSTPGDKSLESEQSETDVKITVSAIDDSEDDIIAITIEVSESAGDADSSSDDKSVVIKINTNDSNSADSKTSKANDFEKNQTNKDENTNQNLEIDVTNIEGEPTMWIRTTNQDFIEKLASKNDTQFDVIYFFNMNPQPTIEREKVTTIHCNGTVVIEKTETSYASQDDKTPKVVKTTTVLQIEDYEP</sequence>
<feature type="compositionally biased region" description="Polar residues" evidence="1">
    <location>
        <begin position="821"/>
        <end position="836"/>
    </location>
</feature>
<feature type="compositionally biased region" description="Low complexity" evidence="1">
    <location>
        <begin position="1153"/>
        <end position="1172"/>
    </location>
</feature>
<feature type="compositionally biased region" description="Polar residues" evidence="1">
    <location>
        <begin position="1173"/>
        <end position="1196"/>
    </location>
</feature>
<evidence type="ECO:0008006" key="4">
    <source>
        <dbReference type="Google" id="ProtNLM"/>
    </source>
</evidence>
<feature type="compositionally biased region" description="Basic and acidic residues" evidence="1">
    <location>
        <begin position="1022"/>
        <end position="1032"/>
    </location>
</feature>
<feature type="compositionally biased region" description="Basic and acidic residues" evidence="1">
    <location>
        <begin position="1110"/>
        <end position="1123"/>
    </location>
</feature>
<feature type="compositionally biased region" description="Polar residues" evidence="1">
    <location>
        <begin position="703"/>
        <end position="714"/>
    </location>
</feature>
<feature type="compositionally biased region" description="Polar residues" evidence="1">
    <location>
        <begin position="733"/>
        <end position="742"/>
    </location>
</feature>
<proteinExistence type="predicted"/>
<feature type="compositionally biased region" description="Polar residues" evidence="1">
    <location>
        <begin position="620"/>
        <end position="651"/>
    </location>
</feature>
<feature type="compositionally biased region" description="Basic and acidic residues" evidence="1">
    <location>
        <begin position="837"/>
        <end position="850"/>
    </location>
</feature>
<feature type="region of interest" description="Disordered" evidence="1">
    <location>
        <begin position="1403"/>
        <end position="1430"/>
    </location>
</feature>
<feature type="compositionally biased region" description="Low complexity" evidence="1">
    <location>
        <begin position="1037"/>
        <end position="1050"/>
    </location>
</feature>
<feature type="compositionally biased region" description="Polar residues" evidence="1">
    <location>
        <begin position="1207"/>
        <end position="1226"/>
    </location>
</feature>
<evidence type="ECO:0000256" key="2">
    <source>
        <dbReference type="SAM" id="SignalP"/>
    </source>
</evidence>
<feature type="compositionally biased region" description="Basic and acidic residues" evidence="1">
    <location>
        <begin position="1051"/>
        <end position="1061"/>
    </location>
</feature>
<feature type="compositionally biased region" description="Basic and acidic residues" evidence="1">
    <location>
        <begin position="1411"/>
        <end position="1428"/>
    </location>
</feature>
<accession>A0A2A4JB01</accession>
<organism evidence="3">
    <name type="scientific">Heliothis virescens</name>
    <name type="common">Tobacco budworm moth</name>
    <dbReference type="NCBI Taxonomy" id="7102"/>
    <lineage>
        <taxon>Eukaryota</taxon>
        <taxon>Metazoa</taxon>
        <taxon>Ecdysozoa</taxon>
        <taxon>Arthropoda</taxon>
        <taxon>Hexapoda</taxon>
        <taxon>Insecta</taxon>
        <taxon>Pterygota</taxon>
        <taxon>Neoptera</taxon>
        <taxon>Endopterygota</taxon>
        <taxon>Lepidoptera</taxon>
        <taxon>Glossata</taxon>
        <taxon>Ditrysia</taxon>
        <taxon>Noctuoidea</taxon>
        <taxon>Noctuidae</taxon>
        <taxon>Heliothinae</taxon>
        <taxon>Heliothis</taxon>
    </lineage>
</organism>
<feature type="compositionally biased region" description="Basic and acidic residues" evidence="1">
    <location>
        <begin position="1075"/>
        <end position="1090"/>
    </location>
</feature>
<feature type="compositionally biased region" description="Basic and acidic residues" evidence="1">
    <location>
        <begin position="672"/>
        <end position="681"/>
    </location>
</feature>
<protein>
    <recommendedName>
        <fullName evidence="4">Dentin sialophosphoprotein-like</fullName>
    </recommendedName>
</protein>
<name>A0A2A4JB01_HELVI</name>
<feature type="region of interest" description="Disordered" evidence="1">
    <location>
        <begin position="521"/>
        <end position="1358"/>
    </location>
</feature>
<reference evidence="3" key="1">
    <citation type="submission" date="2017-09" db="EMBL/GenBank/DDBJ databases">
        <title>Contemporary evolution of a Lepidopteran species, Heliothis virescens, in response to modern agricultural practices.</title>
        <authorList>
            <person name="Fritz M.L."/>
            <person name="Deyonke A.M."/>
            <person name="Papanicolaou A."/>
            <person name="Micinski S."/>
            <person name="Westbrook J."/>
            <person name="Gould F."/>
        </authorList>
    </citation>
    <scope>NUCLEOTIDE SEQUENCE [LARGE SCALE GENOMIC DNA]</scope>
    <source>
        <strain evidence="3">HvINT-</strain>
        <tissue evidence="3">Whole body</tissue>
    </source>
</reference>
<feature type="compositionally biased region" description="Basic and acidic residues" evidence="1">
    <location>
        <begin position="896"/>
        <end position="926"/>
    </location>
</feature>
<feature type="compositionally biased region" description="Basic and acidic residues" evidence="1">
    <location>
        <begin position="857"/>
        <end position="883"/>
    </location>
</feature>
<keyword evidence="2" id="KW-0732">Signal</keyword>
<feature type="compositionally biased region" description="Low complexity" evidence="1">
    <location>
        <begin position="540"/>
        <end position="556"/>
    </location>
</feature>
<dbReference type="EMBL" id="NWSH01002228">
    <property type="protein sequence ID" value="PCG68878.1"/>
    <property type="molecule type" value="Genomic_DNA"/>
</dbReference>
<dbReference type="STRING" id="7102.A0A2A4JB01"/>
<feature type="compositionally biased region" description="Polar residues" evidence="1">
    <location>
        <begin position="772"/>
        <end position="791"/>
    </location>
</feature>
<comment type="caution">
    <text evidence="3">The sequence shown here is derived from an EMBL/GenBank/DDBJ whole genome shotgun (WGS) entry which is preliminary data.</text>
</comment>
<feature type="compositionally biased region" description="Low complexity" evidence="1">
    <location>
        <begin position="1262"/>
        <end position="1279"/>
    </location>
</feature>
<gene>
    <name evidence="3" type="ORF">B5V51_4782</name>
</gene>
<evidence type="ECO:0000313" key="3">
    <source>
        <dbReference type="EMBL" id="PCG68878.1"/>
    </source>
</evidence>
<evidence type="ECO:0000256" key="1">
    <source>
        <dbReference type="SAM" id="MobiDB-lite"/>
    </source>
</evidence>
<feature type="compositionally biased region" description="Polar residues" evidence="1">
    <location>
        <begin position="568"/>
        <end position="580"/>
    </location>
</feature>
<feature type="compositionally biased region" description="Low complexity" evidence="1">
    <location>
        <begin position="793"/>
        <end position="808"/>
    </location>
</feature>
<feature type="chain" id="PRO_5012720417" description="Dentin sialophosphoprotein-like" evidence="2">
    <location>
        <begin position="21"/>
        <end position="1528"/>
    </location>
</feature>